<dbReference type="NCBIfam" id="TIGR02147">
    <property type="entry name" value="Fsuc_second"/>
    <property type="match status" value="1"/>
</dbReference>
<evidence type="ECO:0000313" key="3">
    <source>
        <dbReference type="Proteomes" id="UP000196531"/>
    </source>
</evidence>
<reference evidence="3" key="1">
    <citation type="journal article" date="2017" name="Proc. Natl. Acad. Sci. U.S.A.">
        <title>Simulation of Deepwater Horizon oil plume reveals substrate specialization within a complex community of hydrocarbon-degraders.</title>
        <authorList>
            <person name="Hu P."/>
            <person name="Dubinsky E.A."/>
            <person name="Probst A.J."/>
            <person name="Wang J."/>
            <person name="Sieber C.M.K."/>
            <person name="Tom L.M."/>
            <person name="Gardinali P."/>
            <person name="Banfield J.F."/>
            <person name="Atlas R.M."/>
            <person name="Andersen G.L."/>
        </authorList>
    </citation>
    <scope>NUCLEOTIDE SEQUENCE [LARGE SCALE GENOMIC DNA]</scope>
</reference>
<evidence type="ECO:0000259" key="1">
    <source>
        <dbReference type="Pfam" id="PF14394"/>
    </source>
</evidence>
<evidence type="ECO:0000313" key="2">
    <source>
        <dbReference type="EMBL" id="OUR96702.1"/>
    </source>
</evidence>
<dbReference type="EMBL" id="MAAO01000006">
    <property type="protein sequence ID" value="OUR96702.1"/>
    <property type="molecule type" value="Genomic_DNA"/>
</dbReference>
<protein>
    <recommendedName>
        <fullName evidence="1">DUF4423 domain-containing protein</fullName>
    </recommendedName>
</protein>
<sequence length="267" mass="31005">MNIFEHLSYKSYMKKLLGTSGERRGARSRLAKYLTCQTGYISQVLSGETHFSLEHSIKINSFLEHDEEENHFFMLLVHYGRAGSSDLKKYYKQQINKILKERSEIKSRINEDATLSNEDHMEYYSQWYYSAIHVLVSIKGFQTKAKIKERLKIDNQSLNKVLSFLEKKNLIINKKGAYLIGPSRIHLSKDSPIISKHHTNWRIEALKSLEKDSIESNLHYSCVMTLSKEDALKVKSILLNSIETVEPVLIASPEEEIYSMCLDFFEV</sequence>
<proteinExistence type="predicted"/>
<feature type="domain" description="DUF4423" evidence="1">
    <location>
        <begin position="111"/>
        <end position="267"/>
    </location>
</feature>
<dbReference type="InterPro" id="IPR025537">
    <property type="entry name" value="DUF4423"/>
</dbReference>
<gene>
    <name evidence="2" type="ORF">A9Q84_10185</name>
</gene>
<dbReference type="InterPro" id="IPR011873">
    <property type="entry name" value="CHP02147"/>
</dbReference>
<dbReference type="Pfam" id="PF14394">
    <property type="entry name" value="DUF4423"/>
    <property type="match status" value="1"/>
</dbReference>
<dbReference type="Proteomes" id="UP000196531">
    <property type="component" value="Unassembled WGS sequence"/>
</dbReference>
<dbReference type="AlphaFoldDB" id="A0A1Y5FDN7"/>
<name>A0A1Y5FDN7_9BACT</name>
<comment type="caution">
    <text evidence="2">The sequence shown here is derived from an EMBL/GenBank/DDBJ whole genome shotgun (WGS) entry which is preliminary data.</text>
</comment>
<organism evidence="2 3">
    <name type="scientific">Halobacteriovorax marinus</name>
    <dbReference type="NCBI Taxonomy" id="97084"/>
    <lineage>
        <taxon>Bacteria</taxon>
        <taxon>Pseudomonadati</taxon>
        <taxon>Bdellovibrionota</taxon>
        <taxon>Bacteriovoracia</taxon>
        <taxon>Bacteriovoracales</taxon>
        <taxon>Halobacteriovoraceae</taxon>
        <taxon>Halobacteriovorax</taxon>
    </lineage>
</organism>
<accession>A0A1Y5FDN7</accession>